<proteinExistence type="predicted"/>
<dbReference type="PROSITE" id="PS51108">
    <property type="entry name" value="PTS_EIID"/>
    <property type="match status" value="1"/>
</dbReference>
<feature type="transmembrane region" description="Helical" evidence="1">
    <location>
        <begin position="195"/>
        <end position="215"/>
    </location>
</feature>
<keyword evidence="1" id="KW-0812">Transmembrane</keyword>
<feature type="transmembrane region" description="Helical" evidence="1">
    <location>
        <begin position="260"/>
        <end position="278"/>
    </location>
</feature>
<accession>A0ABP8R6D8</accession>
<evidence type="ECO:0000256" key="1">
    <source>
        <dbReference type="SAM" id="Phobius"/>
    </source>
</evidence>
<dbReference type="PANTHER" id="PTHR32502:SF23">
    <property type="entry name" value="TRANSPORT PROTEIN, PTS SYSTEM"/>
    <property type="match status" value="1"/>
</dbReference>
<gene>
    <name evidence="2" type="ORF">GCM10023191_095080</name>
</gene>
<dbReference type="RefSeq" id="WP_345475251.1">
    <property type="nucleotide sequence ID" value="NZ_BAABHF010000062.1"/>
</dbReference>
<feature type="transmembrane region" description="Helical" evidence="1">
    <location>
        <begin position="235"/>
        <end position="253"/>
    </location>
</feature>
<dbReference type="Proteomes" id="UP001500503">
    <property type="component" value="Unassembled WGS sequence"/>
</dbReference>
<reference evidence="3" key="1">
    <citation type="journal article" date="2019" name="Int. J. Syst. Evol. Microbiol.">
        <title>The Global Catalogue of Microorganisms (GCM) 10K type strain sequencing project: providing services to taxonomists for standard genome sequencing and annotation.</title>
        <authorList>
            <consortium name="The Broad Institute Genomics Platform"/>
            <consortium name="The Broad Institute Genome Sequencing Center for Infectious Disease"/>
            <person name="Wu L."/>
            <person name="Ma J."/>
        </authorList>
    </citation>
    <scope>NUCLEOTIDE SEQUENCE [LARGE SCALE GENOMIC DNA]</scope>
    <source>
        <strain evidence="3">JCM 17933</strain>
    </source>
</reference>
<sequence>MTTSVPDRETEQVPEPDARRDIRRLALRSVLLQGAFNYERFQNLGLWWTLRPFLDRIHRDRDERAAAYKRHLVYFNTHPWIVGPILGVVVGMERRRAEGAEGLDDEAINSVKVGMMAPLAGIGDSLLFGTIRPILGGVCATLAVSGNIAGPIIFFVALLALQAAARVYGTSLGYRQGTRFFERLDPEAIDRVKAGATMVGLAVTGALVATLLTVSTPLAYHKGHETLKVQQSLDQVLPAMLPLAATLIVFWLVRRRVSAVVVLLGVTVVGLVGGYFGVLG</sequence>
<dbReference type="PANTHER" id="PTHR32502">
    <property type="entry name" value="N-ACETYLGALACTOSAMINE PERMEASE II COMPONENT-RELATED"/>
    <property type="match status" value="1"/>
</dbReference>
<evidence type="ECO:0000313" key="3">
    <source>
        <dbReference type="Proteomes" id="UP001500503"/>
    </source>
</evidence>
<feature type="transmembrane region" description="Helical" evidence="1">
    <location>
        <begin position="125"/>
        <end position="146"/>
    </location>
</feature>
<dbReference type="InterPro" id="IPR004704">
    <property type="entry name" value="PTS_IID_man"/>
</dbReference>
<organism evidence="2 3">
    <name type="scientific">Actinoallomurus oryzae</name>
    <dbReference type="NCBI Taxonomy" id="502180"/>
    <lineage>
        <taxon>Bacteria</taxon>
        <taxon>Bacillati</taxon>
        <taxon>Actinomycetota</taxon>
        <taxon>Actinomycetes</taxon>
        <taxon>Streptosporangiales</taxon>
        <taxon>Thermomonosporaceae</taxon>
        <taxon>Actinoallomurus</taxon>
    </lineage>
</organism>
<dbReference type="EMBL" id="BAABHF010000062">
    <property type="protein sequence ID" value="GAA4519475.1"/>
    <property type="molecule type" value="Genomic_DNA"/>
</dbReference>
<evidence type="ECO:0000313" key="2">
    <source>
        <dbReference type="EMBL" id="GAA4519475.1"/>
    </source>
</evidence>
<keyword evidence="1" id="KW-1133">Transmembrane helix</keyword>
<protein>
    <submittedName>
        <fullName evidence="2">PTS system mannose/fructose/sorbose family transporter subunit IID</fullName>
    </submittedName>
</protein>
<comment type="caution">
    <text evidence="2">The sequence shown here is derived from an EMBL/GenBank/DDBJ whole genome shotgun (WGS) entry which is preliminary data.</text>
</comment>
<keyword evidence="3" id="KW-1185">Reference proteome</keyword>
<dbReference type="Pfam" id="PF03613">
    <property type="entry name" value="EIID-AGA"/>
    <property type="match status" value="1"/>
</dbReference>
<keyword evidence="1" id="KW-0472">Membrane</keyword>
<dbReference type="InterPro" id="IPR050303">
    <property type="entry name" value="GatZ_KbaZ_carbometab"/>
</dbReference>
<name>A0ABP8R6D8_9ACTN</name>